<protein>
    <submittedName>
        <fullName evidence="1">Uncharacterized protein</fullName>
    </submittedName>
</protein>
<accession>J9C6J2</accession>
<sequence length="42" mass="4975">MAPKPKRKAKRPIIDFFFIVYLFSVFPEGRFKQACSERRGLV</sequence>
<reference evidence="1" key="1">
    <citation type="journal article" date="2012" name="PLoS ONE">
        <title>Gene sets for utilization of primary and secondary nutrition supplies in the distal gut of endangered iberian lynx.</title>
        <authorList>
            <person name="Alcaide M."/>
            <person name="Messina E."/>
            <person name="Richter M."/>
            <person name="Bargiela R."/>
            <person name="Peplies J."/>
            <person name="Huws S.A."/>
            <person name="Newbold C.J."/>
            <person name="Golyshin P.N."/>
            <person name="Simon M.A."/>
            <person name="Lopez G."/>
            <person name="Yakimov M.M."/>
            <person name="Ferrer M."/>
        </authorList>
    </citation>
    <scope>NUCLEOTIDE SEQUENCE</scope>
</reference>
<dbReference type="EMBL" id="AMCI01005794">
    <property type="protein sequence ID" value="EJW95460.1"/>
    <property type="molecule type" value="Genomic_DNA"/>
</dbReference>
<proteinExistence type="predicted"/>
<evidence type="ECO:0000313" key="1">
    <source>
        <dbReference type="EMBL" id="EJW95460.1"/>
    </source>
</evidence>
<gene>
    <name evidence="1" type="ORF">EVA_16432</name>
</gene>
<name>J9C6J2_9ZZZZ</name>
<comment type="caution">
    <text evidence="1">The sequence shown here is derived from an EMBL/GenBank/DDBJ whole genome shotgun (WGS) entry which is preliminary data.</text>
</comment>
<dbReference type="AlphaFoldDB" id="J9C6J2"/>
<organism evidence="1">
    <name type="scientific">gut metagenome</name>
    <dbReference type="NCBI Taxonomy" id="749906"/>
    <lineage>
        <taxon>unclassified sequences</taxon>
        <taxon>metagenomes</taxon>
        <taxon>organismal metagenomes</taxon>
    </lineage>
</organism>